<name>A0A6H5J591_9HYME</name>
<dbReference type="Proteomes" id="UP000479190">
    <property type="component" value="Unassembled WGS sequence"/>
</dbReference>
<evidence type="ECO:0000313" key="2">
    <source>
        <dbReference type="Proteomes" id="UP000479190"/>
    </source>
</evidence>
<keyword evidence="2" id="KW-1185">Reference proteome</keyword>
<protein>
    <submittedName>
        <fullName evidence="1">Uncharacterized protein</fullName>
    </submittedName>
</protein>
<dbReference type="EMBL" id="CADCXV010001499">
    <property type="protein sequence ID" value="CAB0044871.1"/>
    <property type="molecule type" value="Genomic_DNA"/>
</dbReference>
<sequence>MKDEIRAFDNLPVYFVEVLLLMIPTDCIKVAGFRADKSLPQTNEIKCLACGSSDHFHGETLSATHIIEHAIYTKDDAPINARPYRFPAALREELHRQVNEMLETGIIEASESSKLMRSTLRWATAYGYYEVVKKKN</sequence>
<dbReference type="AlphaFoldDB" id="A0A6H5J591"/>
<proteinExistence type="predicted"/>
<dbReference type="InterPro" id="IPR043502">
    <property type="entry name" value="DNA/RNA_pol_sf"/>
</dbReference>
<organism evidence="1 2">
    <name type="scientific">Trichogramma brassicae</name>
    <dbReference type="NCBI Taxonomy" id="86971"/>
    <lineage>
        <taxon>Eukaryota</taxon>
        <taxon>Metazoa</taxon>
        <taxon>Ecdysozoa</taxon>
        <taxon>Arthropoda</taxon>
        <taxon>Hexapoda</taxon>
        <taxon>Insecta</taxon>
        <taxon>Pterygota</taxon>
        <taxon>Neoptera</taxon>
        <taxon>Endopterygota</taxon>
        <taxon>Hymenoptera</taxon>
        <taxon>Apocrita</taxon>
        <taxon>Proctotrupomorpha</taxon>
        <taxon>Chalcidoidea</taxon>
        <taxon>Trichogrammatidae</taxon>
        <taxon>Trichogramma</taxon>
    </lineage>
</organism>
<gene>
    <name evidence="1" type="ORF">TBRA_LOCUS16444</name>
</gene>
<dbReference type="Gene3D" id="3.10.10.10">
    <property type="entry name" value="HIV Type 1 Reverse Transcriptase, subunit A, domain 1"/>
    <property type="match status" value="1"/>
</dbReference>
<reference evidence="1 2" key="1">
    <citation type="submission" date="2020-02" db="EMBL/GenBank/DDBJ databases">
        <authorList>
            <person name="Ferguson B K."/>
        </authorList>
    </citation>
    <scope>NUCLEOTIDE SEQUENCE [LARGE SCALE GENOMIC DNA]</scope>
</reference>
<evidence type="ECO:0000313" key="1">
    <source>
        <dbReference type="EMBL" id="CAB0044871.1"/>
    </source>
</evidence>
<dbReference type="SUPFAM" id="SSF56672">
    <property type="entry name" value="DNA/RNA polymerases"/>
    <property type="match status" value="1"/>
</dbReference>
<dbReference type="OrthoDB" id="425619at2759"/>
<accession>A0A6H5J591</accession>
<dbReference type="GO" id="GO:0071897">
    <property type="term" value="P:DNA biosynthetic process"/>
    <property type="evidence" value="ECO:0007669"/>
    <property type="project" value="UniProtKB-ARBA"/>
</dbReference>